<accession>A0ABV7YA23</accession>
<evidence type="ECO:0000256" key="1">
    <source>
        <dbReference type="SAM" id="Phobius"/>
    </source>
</evidence>
<dbReference type="EMBL" id="JBHRZH010000012">
    <property type="protein sequence ID" value="MFC3762155.1"/>
    <property type="molecule type" value="Genomic_DNA"/>
</dbReference>
<feature type="transmembrane region" description="Helical" evidence="1">
    <location>
        <begin position="294"/>
        <end position="313"/>
    </location>
</feature>
<keyword evidence="1" id="KW-0472">Membrane</keyword>
<dbReference type="InterPro" id="IPR002035">
    <property type="entry name" value="VWF_A"/>
</dbReference>
<dbReference type="RefSeq" id="WP_205120699.1">
    <property type="nucleotide sequence ID" value="NZ_JAFBCM010000001.1"/>
</dbReference>
<dbReference type="Proteomes" id="UP001595699">
    <property type="component" value="Unassembled WGS sequence"/>
</dbReference>
<reference evidence="4" key="1">
    <citation type="journal article" date="2019" name="Int. J. Syst. Evol. Microbiol.">
        <title>The Global Catalogue of Microorganisms (GCM) 10K type strain sequencing project: providing services to taxonomists for standard genome sequencing and annotation.</title>
        <authorList>
            <consortium name="The Broad Institute Genomics Platform"/>
            <consortium name="The Broad Institute Genome Sequencing Center for Infectious Disease"/>
            <person name="Wu L."/>
            <person name="Ma J."/>
        </authorList>
    </citation>
    <scope>NUCLEOTIDE SEQUENCE [LARGE SCALE GENOMIC DNA]</scope>
    <source>
        <strain evidence="4">CGMCC 4.7241</strain>
    </source>
</reference>
<dbReference type="InterPro" id="IPR024163">
    <property type="entry name" value="Aerotolerance_reg_N"/>
</dbReference>
<feature type="transmembrane region" description="Helical" evidence="1">
    <location>
        <begin position="56"/>
        <end position="73"/>
    </location>
</feature>
<evidence type="ECO:0000313" key="4">
    <source>
        <dbReference type="Proteomes" id="UP001595699"/>
    </source>
</evidence>
<keyword evidence="1" id="KW-1133">Transmembrane helix</keyword>
<dbReference type="SUPFAM" id="SSF53300">
    <property type="entry name" value="vWA-like"/>
    <property type="match status" value="1"/>
</dbReference>
<dbReference type="Gene3D" id="3.40.50.410">
    <property type="entry name" value="von Willebrand factor, type A domain"/>
    <property type="match status" value="1"/>
</dbReference>
<dbReference type="PROSITE" id="PS50234">
    <property type="entry name" value="VWFA"/>
    <property type="match status" value="1"/>
</dbReference>
<keyword evidence="4" id="KW-1185">Reference proteome</keyword>
<evidence type="ECO:0000313" key="3">
    <source>
        <dbReference type="EMBL" id="MFC3762155.1"/>
    </source>
</evidence>
<dbReference type="PANTHER" id="PTHR37947:SF1">
    <property type="entry name" value="BLL2462 PROTEIN"/>
    <property type="match status" value="1"/>
</dbReference>
<proteinExistence type="predicted"/>
<protein>
    <submittedName>
        <fullName evidence="3">VWA domain-containing protein</fullName>
    </submittedName>
</protein>
<dbReference type="Pfam" id="PF13519">
    <property type="entry name" value="VWA_2"/>
    <property type="match status" value="1"/>
</dbReference>
<gene>
    <name evidence="3" type="ORF">ACFOUW_15040</name>
</gene>
<comment type="caution">
    <text evidence="3">The sequence shown here is derived from an EMBL/GenBank/DDBJ whole genome shotgun (WGS) entry which is preliminary data.</text>
</comment>
<dbReference type="Pfam" id="PF07584">
    <property type="entry name" value="BatA"/>
    <property type="match status" value="1"/>
</dbReference>
<dbReference type="PANTHER" id="PTHR37947">
    <property type="entry name" value="BLL2462 PROTEIN"/>
    <property type="match status" value="1"/>
</dbReference>
<name>A0ABV7YA23_9ACTN</name>
<keyword evidence="1" id="KW-0812">Transmembrane</keyword>
<evidence type="ECO:0000259" key="2">
    <source>
        <dbReference type="PROSITE" id="PS50234"/>
    </source>
</evidence>
<dbReference type="InterPro" id="IPR036465">
    <property type="entry name" value="vWFA_dom_sf"/>
</dbReference>
<organism evidence="3 4">
    <name type="scientific">Tenggerimyces flavus</name>
    <dbReference type="NCBI Taxonomy" id="1708749"/>
    <lineage>
        <taxon>Bacteria</taxon>
        <taxon>Bacillati</taxon>
        <taxon>Actinomycetota</taxon>
        <taxon>Actinomycetes</taxon>
        <taxon>Propionibacteriales</taxon>
        <taxon>Nocardioidaceae</taxon>
        <taxon>Tenggerimyces</taxon>
    </lineage>
</organism>
<feature type="transmembrane region" description="Helical" evidence="1">
    <location>
        <begin position="6"/>
        <end position="25"/>
    </location>
</feature>
<sequence length="317" mass="34241">MSFLAPGRLWLLLLVPVLVVGYVLLQWRRKKYALRFTNLALLGRVAPKRPSWRRHVAAVLTMVTVALLVTAFARPQTEVEVPRERATIVVVVDVSLSMLADDVEPSRIKAAQDSAKRFVESLPEKFNVSLVSFAGSASILVSPTTDRPPVIRAIDNLQLAESTATGEAIYTALEAVKQVPTDPANPDERPPARIVLMSDGYKNVGRGVEDAIGAANQAGVPIYTIAFGTQWGTVEIQGQRTNVPVDVDTMRKIADETGGSSYTAESSTELDEVYADVGSSVGYTTEEQEVTARWTGFALLAALAAAAVSLLFFGRLP</sequence>
<feature type="domain" description="VWFA" evidence="2">
    <location>
        <begin position="87"/>
        <end position="277"/>
    </location>
</feature>
<dbReference type="SMART" id="SM00327">
    <property type="entry name" value="VWA"/>
    <property type="match status" value="1"/>
</dbReference>